<gene>
    <name evidence="1" type="ORF">S03H2_47100</name>
</gene>
<evidence type="ECO:0008006" key="2">
    <source>
        <dbReference type="Google" id="ProtNLM"/>
    </source>
</evidence>
<dbReference type="AlphaFoldDB" id="X1JH89"/>
<dbReference type="EMBL" id="BARU01029629">
    <property type="protein sequence ID" value="GAH69108.1"/>
    <property type="molecule type" value="Genomic_DNA"/>
</dbReference>
<organism evidence="1">
    <name type="scientific">marine sediment metagenome</name>
    <dbReference type="NCBI Taxonomy" id="412755"/>
    <lineage>
        <taxon>unclassified sequences</taxon>
        <taxon>metagenomes</taxon>
        <taxon>ecological metagenomes</taxon>
    </lineage>
</organism>
<comment type="caution">
    <text evidence="1">The sequence shown here is derived from an EMBL/GenBank/DDBJ whole genome shotgun (WGS) entry which is preliminary data.</text>
</comment>
<proteinExistence type="predicted"/>
<reference evidence="1" key="1">
    <citation type="journal article" date="2014" name="Front. Microbiol.">
        <title>High frequency of phylogenetically diverse reductive dehalogenase-homologous genes in deep subseafloor sedimentary metagenomes.</title>
        <authorList>
            <person name="Kawai M."/>
            <person name="Futagami T."/>
            <person name="Toyoda A."/>
            <person name="Takaki Y."/>
            <person name="Nishi S."/>
            <person name="Hori S."/>
            <person name="Arai W."/>
            <person name="Tsubouchi T."/>
            <person name="Morono Y."/>
            <person name="Uchiyama I."/>
            <person name="Ito T."/>
            <person name="Fujiyama A."/>
            <person name="Inagaki F."/>
            <person name="Takami H."/>
        </authorList>
    </citation>
    <scope>NUCLEOTIDE SEQUENCE</scope>
    <source>
        <strain evidence="1">Expedition CK06-06</strain>
    </source>
</reference>
<accession>X1JH89</accession>
<evidence type="ECO:0000313" key="1">
    <source>
        <dbReference type="EMBL" id="GAH69108.1"/>
    </source>
</evidence>
<name>X1JH89_9ZZZZ</name>
<sequence>MTYVAPFVDIIFVSVSTHDRKLWALVTLDRRKWSPVLEGGTVYVEPNVLPDYRVTVQNKGEIEQEPIIKLYLTNIATGEVEGYNELNEALSPGERHTFDFRQRKMPARGAKYSIEIKAKGQTHDRFLFTIR</sequence>
<protein>
    <recommendedName>
        <fullName evidence="2">CARDB domain-containing protein</fullName>
    </recommendedName>
</protein>